<protein>
    <recommendedName>
        <fullName evidence="2">Ty3 transposon capsid-like protein domain-containing protein</fullName>
    </recommendedName>
</protein>
<dbReference type="Pfam" id="PF19259">
    <property type="entry name" value="Ty3_capsid"/>
    <property type="match status" value="1"/>
</dbReference>
<proteinExistence type="predicted"/>
<dbReference type="EMBL" id="BQNB010010493">
    <property type="protein sequence ID" value="GJS78029.1"/>
    <property type="molecule type" value="Genomic_DNA"/>
</dbReference>
<accession>A0ABQ4YJM8</accession>
<dbReference type="Gene3D" id="4.10.60.10">
    <property type="entry name" value="Zinc finger, CCHC-type"/>
    <property type="match status" value="1"/>
</dbReference>
<dbReference type="InterPro" id="IPR045358">
    <property type="entry name" value="Ty3_capsid"/>
</dbReference>
<evidence type="ECO:0000313" key="4">
    <source>
        <dbReference type="Proteomes" id="UP001151760"/>
    </source>
</evidence>
<keyword evidence="4" id="KW-1185">Reference proteome</keyword>
<sequence length="311" mass="34143">MMTRSVGQATAPPRGGRMGGRTGRGGVELEGNVRNDIENNDHRGYTYREFLSCNPKVYDGKGGAIVYTCCIKKIESVHDMSGCRDNQKVKYTAGSFVGKALTHAAYTDRFHKLARLVPHLVTSENKRIERYVYGLAPQIRGMVAATEPTTIQKAVQIASTLTGHLAKDCKVVPRNVNPVNARNLIATRGACFECGGIDHYKSACPRLNRAQGPGVNCPNQDLSIDGGYGRGNNGIKPSDLRFSYETEIASGQLVEIDKVIKGMDWLSNHKAEIICHEKVVRIPLLDGKVLRVLGERPEEKARHLMGVKAKE</sequence>
<evidence type="ECO:0000259" key="2">
    <source>
        <dbReference type="Pfam" id="PF19259"/>
    </source>
</evidence>
<evidence type="ECO:0000256" key="1">
    <source>
        <dbReference type="SAM" id="MobiDB-lite"/>
    </source>
</evidence>
<feature type="region of interest" description="Disordered" evidence="1">
    <location>
        <begin position="1"/>
        <end position="31"/>
    </location>
</feature>
<evidence type="ECO:0000313" key="3">
    <source>
        <dbReference type="EMBL" id="GJS78029.1"/>
    </source>
</evidence>
<reference evidence="3" key="1">
    <citation type="journal article" date="2022" name="Int. J. Mol. Sci.">
        <title>Draft Genome of Tanacetum Coccineum: Genomic Comparison of Closely Related Tanacetum-Family Plants.</title>
        <authorList>
            <person name="Yamashiro T."/>
            <person name="Shiraishi A."/>
            <person name="Nakayama K."/>
            <person name="Satake H."/>
        </authorList>
    </citation>
    <scope>NUCLEOTIDE SEQUENCE</scope>
</reference>
<gene>
    <name evidence="3" type="ORF">Tco_0727910</name>
</gene>
<dbReference type="Proteomes" id="UP001151760">
    <property type="component" value="Unassembled WGS sequence"/>
</dbReference>
<name>A0ABQ4YJM8_9ASTR</name>
<reference evidence="3" key="2">
    <citation type="submission" date="2022-01" db="EMBL/GenBank/DDBJ databases">
        <authorList>
            <person name="Yamashiro T."/>
            <person name="Shiraishi A."/>
            <person name="Satake H."/>
            <person name="Nakayama K."/>
        </authorList>
    </citation>
    <scope>NUCLEOTIDE SEQUENCE</scope>
</reference>
<feature type="compositionally biased region" description="Gly residues" evidence="1">
    <location>
        <begin position="16"/>
        <end position="28"/>
    </location>
</feature>
<comment type="caution">
    <text evidence="3">The sequence shown here is derived from an EMBL/GenBank/DDBJ whole genome shotgun (WGS) entry which is preliminary data.</text>
</comment>
<organism evidence="3 4">
    <name type="scientific">Tanacetum coccineum</name>
    <dbReference type="NCBI Taxonomy" id="301880"/>
    <lineage>
        <taxon>Eukaryota</taxon>
        <taxon>Viridiplantae</taxon>
        <taxon>Streptophyta</taxon>
        <taxon>Embryophyta</taxon>
        <taxon>Tracheophyta</taxon>
        <taxon>Spermatophyta</taxon>
        <taxon>Magnoliopsida</taxon>
        <taxon>eudicotyledons</taxon>
        <taxon>Gunneridae</taxon>
        <taxon>Pentapetalae</taxon>
        <taxon>asterids</taxon>
        <taxon>campanulids</taxon>
        <taxon>Asterales</taxon>
        <taxon>Asteraceae</taxon>
        <taxon>Asteroideae</taxon>
        <taxon>Anthemideae</taxon>
        <taxon>Anthemidinae</taxon>
        <taxon>Tanacetum</taxon>
    </lineage>
</organism>
<feature type="domain" description="Ty3 transposon capsid-like protein" evidence="2">
    <location>
        <begin position="85"/>
        <end position="160"/>
    </location>
</feature>